<dbReference type="EMBL" id="ML992693">
    <property type="protein sequence ID" value="KAF2208611.1"/>
    <property type="molecule type" value="Genomic_DNA"/>
</dbReference>
<dbReference type="OrthoDB" id="3643291at2759"/>
<dbReference type="AlphaFoldDB" id="A0A6A6F7H7"/>
<name>A0A6A6F7H7_9PEZI</name>
<gene>
    <name evidence="2" type="ORF">CERZMDRAFT_87685</name>
</gene>
<sequence length="195" mass="20511">MLRTLACGGLLGCIMIGVGAVPLNVPGCTPYPPLQPCTRDTRLAIATNVIEAFNDPDPVNSFATLQNAPFKDNGTIDFCINGAPCLRLGLDAQTSKNAANAARQAVANVETIYTAFDNGTTIMDAVVTFGVGALGVPIPVKTDIYVDGFIDPEDCRIVRLPAYLTVPSEVLGWPVNLPNLPDLGLGPIPDTTLPF</sequence>
<evidence type="ECO:0000313" key="2">
    <source>
        <dbReference type="EMBL" id="KAF2208611.1"/>
    </source>
</evidence>
<organism evidence="2 3">
    <name type="scientific">Cercospora zeae-maydis SCOH1-5</name>
    <dbReference type="NCBI Taxonomy" id="717836"/>
    <lineage>
        <taxon>Eukaryota</taxon>
        <taxon>Fungi</taxon>
        <taxon>Dikarya</taxon>
        <taxon>Ascomycota</taxon>
        <taxon>Pezizomycotina</taxon>
        <taxon>Dothideomycetes</taxon>
        <taxon>Dothideomycetidae</taxon>
        <taxon>Mycosphaerellales</taxon>
        <taxon>Mycosphaerellaceae</taxon>
        <taxon>Cercospora</taxon>
    </lineage>
</organism>
<proteinExistence type="predicted"/>
<evidence type="ECO:0000313" key="3">
    <source>
        <dbReference type="Proteomes" id="UP000799539"/>
    </source>
</evidence>
<keyword evidence="3" id="KW-1185">Reference proteome</keyword>
<accession>A0A6A6F7H7</accession>
<feature type="chain" id="PRO_5025595350" evidence="1">
    <location>
        <begin position="21"/>
        <end position="195"/>
    </location>
</feature>
<reference evidence="2" key="1">
    <citation type="journal article" date="2020" name="Stud. Mycol.">
        <title>101 Dothideomycetes genomes: a test case for predicting lifestyles and emergence of pathogens.</title>
        <authorList>
            <person name="Haridas S."/>
            <person name="Albert R."/>
            <person name="Binder M."/>
            <person name="Bloem J."/>
            <person name="Labutti K."/>
            <person name="Salamov A."/>
            <person name="Andreopoulos B."/>
            <person name="Baker S."/>
            <person name="Barry K."/>
            <person name="Bills G."/>
            <person name="Bluhm B."/>
            <person name="Cannon C."/>
            <person name="Castanera R."/>
            <person name="Culley D."/>
            <person name="Daum C."/>
            <person name="Ezra D."/>
            <person name="Gonzalez J."/>
            <person name="Henrissat B."/>
            <person name="Kuo A."/>
            <person name="Liang C."/>
            <person name="Lipzen A."/>
            <person name="Lutzoni F."/>
            <person name="Magnuson J."/>
            <person name="Mondo S."/>
            <person name="Nolan M."/>
            <person name="Ohm R."/>
            <person name="Pangilinan J."/>
            <person name="Park H.-J."/>
            <person name="Ramirez L."/>
            <person name="Alfaro M."/>
            <person name="Sun H."/>
            <person name="Tritt A."/>
            <person name="Yoshinaga Y."/>
            <person name="Zwiers L.-H."/>
            <person name="Turgeon B."/>
            <person name="Goodwin S."/>
            <person name="Spatafora J."/>
            <person name="Crous P."/>
            <person name="Grigoriev I."/>
        </authorList>
    </citation>
    <scope>NUCLEOTIDE SEQUENCE</scope>
    <source>
        <strain evidence="2">SCOH1-5</strain>
    </source>
</reference>
<evidence type="ECO:0000256" key="1">
    <source>
        <dbReference type="SAM" id="SignalP"/>
    </source>
</evidence>
<keyword evidence="1" id="KW-0732">Signal</keyword>
<feature type="signal peptide" evidence="1">
    <location>
        <begin position="1"/>
        <end position="20"/>
    </location>
</feature>
<protein>
    <submittedName>
        <fullName evidence="2">Uncharacterized protein</fullName>
    </submittedName>
</protein>
<dbReference type="Proteomes" id="UP000799539">
    <property type="component" value="Unassembled WGS sequence"/>
</dbReference>